<feature type="region of interest" description="Disordered" evidence="1">
    <location>
        <begin position="478"/>
        <end position="504"/>
    </location>
</feature>
<organism evidence="3 4">
    <name type="scientific">Prosthecobacter debontii</name>
    <dbReference type="NCBI Taxonomy" id="48467"/>
    <lineage>
        <taxon>Bacteria</taxon>
        <taxon>Pseudomonadati</taxon>
        <taxon>Verrucomicrobiota</taxon>
        <taxon>Verrucomicrobiia</taxon>
        <taxon>Verrucomicrobiales</taxon>
        <taxon>Verrucomicrobiaceae</taxon>
        <taxon>Prosthecobacter</taxon>
    </lineage>
</organism>
<dbReference type="Proteomes" id="UP000190774">
    <property type="component" value="Unassembled WGS sequence"/>
</dbReference>
<feature type="chain" id="PRO_5013024386" description="Endonuclease YncB, thermonuclease family" evidence="2">
    <location>
        <begin position="29"/>
        <end position="504"/>
    </location>
</feature>
<sequence>MMKPVLHPRFWLAIVGSFGLSLSIPAQTAPSNTAPDPAPLAVARAGFLRQVLIDSQTLTDQYERALAKVEQELVDVSDYEEARLVQQRRMELKALYPTNDSASAASLTFPMLPSQARFIGSTESRGDLITGWRTGGSGVEWANLRLPTGKYYLELEANLVELPSLPGTLVPGRSAPVESAIFDFFEVSLLQGASENRRSFEVRLSHDDITFEPLKIGPINFTRSPVTLRLITETGYPGNLLRLRNLRLTPATEEAPTITSPAPAGPTLDDLKKSLNDALSSAQKPIIDAYLENLRQLAAATPDLREAIDAEMKRLLKLLENNRGQTASPLRILGNHGGMNGFDDLDGARFVADADNQGDRFTIEHEGKRLTIRLIWVMCAPLDNRDQTTARAFAKHFDLGDADVTALGRAAREFTAGYLEGKALRVLVRPGKNKDGSYNAIVFLPEVGLYQNVLVDQGLAAVTQPREKRGMMENGLFESLQQREEAAKRQKPAPGAWGFSDPAR</sequence>
<gene>
    <name evidence="3" type="ORF">SAMN02745166_05028</name>
</gene>
<dbReference type="Gene3D" id="2.40.50.90">
    <property type="match status" value="1"/>
</dbReference>
<feature type="signal peptide" evidence="2">
    <location>
        <begin position="1"/>
        <end position="28"/>
    </location>
</feature>
<dbReference type="InterPro" id="IPR035437">
    <property type="entry name" value="SNase_OB-fold_sf"/>
</dbReference>
<dbReference type="OrthoDB" id="177070at2"/>
<proteinExistence type="predicted"/>
<dbReference type="STRING" id="48467.SAMN02745166_05028"/>
<dbReference type="SUPFAM" id="SSF50199">
    <property type="entry name" value="Staphylococcal nuclease"/>
    <property type="match status" value="1"/>
</dbReference>
<protein>
    <recommendedName>
        <fullName evidence="5">Endonuclease YncB, thermonuclease family</fullName>
    </recommendedName>
</protein>
<reference evidence="4" key="1">
    <citation type="submission" date="2017-02" db="EMBL/GenBank/DDBJ databases">
        <authorList>
            <person name="Varghese N."/>
            <person name="Submissions S."/>
        </authorList>
    </citation>
    <scope>NUCLEOTIDE SEQUENCE [LARGE SCALE GENOMIC DNA]</scope>
    <source>
        <strain evidence="4">ATCC 700200</strain>
    </source>
</reference>
<dbReference type="RefSeq" id="WP_078816136.1">
    <property type="nucleotide sequence ID" value="NZ_FUYE01000030.1"/>
</dbReference>
<dbReference type="EMBL" id="FUYE01000030">
    <property type="protein sequence ID" value="SKB08794.1"/>
    <property type="molecule type" value="Genomic_DNA"/>
</dbReference>
<dbReference type="AlphaFoldDB" id="A0A1T4Z478"/>
<evidence type="ECO:0000256" key="1">
    <source>
        <dbReference type="SAM" id="MobiDB-lite"/>
    </source>
</evidence>
<keyword evidence="4" id="KW-1185">Reference proteome</keyword>
<evidence type="ECO:0000313" key="4">
    <source>
        <dbReference type="Proteomes" id="UP000190774"/>
    </source>
</evidence>
<keyword evidence="2" id="KW-0732">Signal</keyword>
<name>A0A1T4Z478_9BACT</name>
<accession>A0A1T4Z478</accession>
<evidence type="ECO:0000313" key="3">
    <source>
        <dbReference type="EMBL" id="SKB08794.1"/>
    </source>
</evidence>
<evidence type="ECO:0000256" key="2">
    <source>
        <dbReference type="SAM" id="SignalP"/>
    </source>
</evidence>
<evidence type="ECO:0008006" key="5">
    <source>
        <dbReference type="Google" id="ProtNLM"/>
    </source>
</evidence>